<dbReference type="PANTHER" id="PTHR43080">
    <property type="entry name" value="CBS DOMAIN-CONTAINING PROTEIN CBSX3, MITOCHONDRIAL"/>
    <property type="match status" value="1"/>
</dbReference>
<gene>
    <name evidence="5" type="ORF">BE221DRAFT_194374</name>
</gene>
<dbReference type="PROSITE" id="PS51371">
    <property type="entry name" value="CBS"/>
    <property type="match status" value="1"/>
</dbReference>
<proteinExistence type="predicted"/>
<dbReference type="PROSITE" id="PS00018">
    <property type="entry name" value="EF_HAND_1"/>
    <property type="match status" value="1"/>
</dbReference>
<evidence type="ECO:0000259" key="4">
    <source>
        <dbReference type="PROSITE" id="PS51371"/>
    </source>
</evidence>
<organism evidence="5">
    <name type="scientific">Ostreococcus tauri</name>
    <name type="common">Marine green alga</name>
    <dbReference type="NCBI Taxonomy" id="70448"/>
    <lineage>
        <taxon>Eukaryota</taxon>
        <taxon>Viridiplantae</taxon>
        <taxon>Chlorophyta</taxon>
        <taxon>Mamiellophyceae</taxon>
        <taxon>Mamiellales</taxon>
        <taxon>Bathycoccaceae</taxon>
        <taxon>Ostreococcus</taxon>
    </lineage>
</organism>
<feature type="domain" description="CBS" evidence="4">
    <location>
        <begin position="208"/>
        <end position="279"/>
    </location>
</feature>
<evidence type="ECO:0000256" key="2">
    <source>
        <dbReference type="PROSITE-ProRule" id="PRU00703"/>
    </source>
</evidence>
<dbReference type="AlphaFoldDB" id="A0A1Y5I1Y8"/>
<dbReference type="SMART" id="SM00116">
    <property type="entry name" value="CBS"/>
    <property type="match status" value="2"/>
</dbReference>
<accession>A0A1Y5I1Y8</accession>
<keyword evidence="1 2" id="KW-0129">CBS domain</keyword>
<feature type="region of interest" description="Disordered" evidence="3">
    <location>
        <begin position="36"/>
        <end position="65"/>
    </location>
</feature>
<protein>
    <recommendedName>
        <fullName evidence="4">CBS domain-containing protein</fullName>
    </recommendedName>
</protein>
<dbReference type="InterPro" id="IPR018247">
    <property type="entry name" value="EF_Hand_1_Ca_BS"/>
</dbReference>
<dbReference type="EMBL" id="KZ155831">
    <property type="protein sequence ID" value="OUS43510.1"/>
    <property type="molecule type" value="Genomic_DNA"/>
</dbReference>
<reference evidence="5" key="1">
    <citation type="submission" date="2017-04" db="EMBL/GenBank/DDBJ databases">
        <title>Population genomics of picophytoplankton unveils novel chromosome hypervariability.</title>
        <authorList>
            <consortium name="DOE Joint Genome Institute"/>
            <person name="Blanc-Mathieu R."/>
            <person name="Krasovec M."/>
            <person name="Hebrard M."/>
            <person name="Yau S."/>
            <person name="Desgranges E."/>
            <person name="Martin J."/>
            <person name="Schackwitz W."/>
            <person name="Kuo A."/>
            <person name="Salin G."/>
            <person name="Donnadieu C."/>
            <person name="Desdevises Y."/>
            <person name="Sanchez-Ferandin S."/>
            <person name="Moreau H."/>
            <person name="Rivals E."/>
            <person name="Grigoriev I.V."/>
            <person name="Grimsley N."/>
            <person name="Eyre-Walker A."/>
            <person name="Piganeau G."/>
        </authorList>
    </citation>
    <scope>NUCLEOTIDE SEQUENCE [LARGE SCALE GENOMIC DNA]</scope>
    <source>
        <strain evidence="5">RCC 1115</strain>
    </source>
</reference>
<dbReference type="Proteomes" id="UP000195557">
    <property type="component" value="Unassembled WGS sequence"/>
</dbReference>
<dbReference type="InterPro" id="IPR000644">
    <property type="entry name" value="CBS_dom"/>
</dbReference>
<dbReference type="eggNOG" id="ENOG502QQ7J">
    <property type="taxonomic scope" value="Eukaryota"/>
</dbReference>
<dbReference type="SUPFAM" id="SSF54631">
    <property type="entry name" value="CBS-domain pair"/>
    <property type="match status" value="1"/>
</dbReference>
<evidence type="ECO:0000313" key="5">
    <source>
        <dbReference type="EMBL" id="OUS43510.1"/>
    </source>
</evidence>
<evidence type="ECO:0000256" key="1">
    <source>
        <dbReference type="ARBA" id="ARBA00023122"/>
    </source>
</evidence>
<dbReference type="InterPro" id="IPR051257">
    <property type="entry name" value="Diverse_CBS-Domain"/>
</dbReference>
<evidence type="ECO:0000256" key="3">
    <source>
        <dbReference type="SAM" id="MobiDB-lite"/>
    </source>
</evidence>
<sequence length="291" mass="31438">MLARVKKCASTVRVAALARVARASMGAMNRGRMMPARVDGVSEPSRTSRRRVATTTETRPRVSDEVRSNARGKCLCREVLSAAASRCKEPASNAYATYNCSRVSDILNATSGKHRAFGKSHWIDGEARVSEAVRQMHATDLGALVVMDRIALDADATGVISDEELALSAENDAIIGIFTERDYLNAVAKGVISPKTKVSEIMTGFRDASTQVSRLVCVSPQDTALAAMESMTTHRLRHIPVISSKGIDSKTKTPIEPRVLGVVSIGEVLKALLAESRSEIEHLESYILGLE</sequence>
<dbReference type="Pfam" id="PF00571">
    <property type="entry name" value="CBS"/>
    <property type="match status" value="1"/>
</dbReference>
<name>A0A1Y5I1Y8_OSTTA</name>
<dbReference type="PANTHER" id="PTHR43080:SF2">
    <property type="entry name" value="CBS DOMAIN-CONTAINING PROTEIN"/>
    <property type="match status" value="1"/>
</dbReference>
<dbReference type="Gene3D" id="3.10.580.10">
    <property type="entry name" value="CBS-domain"/>
    <property type="match status" value="1"/>
</dbReference>
<dbReference type="InterPro" id="IPR046342">
    <property type="entry name" value="CBS_dom_sf"/>
</dbReference>